<reference evidence="1" key="2">
    <citation type="journal article" date="2015" name="Data Brief">
        <title>Shoot transcriptome of the giant reed, Arundo donax.</title>
        <authorList>
            <person name="Barrero R.A."/>
            <person name="Guerrero F.D."/>
            <person name="Moolhuijzen P."/>
            <person name="Goolsby J.A."/>
            <person name="Tidwell J."/>
            <person name="Bellgard S.E."/>
            <person name="Bellgard M.I."/>
        </authorList>
    </citation>
    <scope>NUCLEOTIDE SEQUENCE</scope>
    <source>
        <tissue evidence="1">Shoot tissue taken approximately 20 cm above the soil surface</tissue>
    </source>
</reference>
<name>A0A0A8ZWD6_ARUDO</name>
<sequence>MAGSMALATGGPPPRRRAPLCSAVERNKAEGERLGAGAARAIVK</sequence>
<dbReference type="EMBL" id="GBRH01254764">
    <property type="protein sequence ID" value="JAD43131.1"/>
    <property type="molecule type" value="Transcribed_RNA"/>
</dbReference>
<accession>A0A0A8ZWD6</accession>
<evidence type="ECO:0000313" key="1">
    <source>
        <dbReference type="EMBL" id="JAD43131.1"/>
    </source>
</evidence>
<proteinExistence type="predicted"/>
<reference evidence="1" key="1">
    <citation type="submission" date="2014-09" db="EMBL/GenBank/DDBJ databases">
        <authorList>
            <person name="Magalhaes I.L.F."/>
            <person name="Oliveira U."/>
            <person name="Santos F.R."/>
            <person name="Vidigal T.H.D.A."/>
            <person name="Brescovit A.D."/>
            <person name="Santos A.J."/>
        </authorList>
    </citation>
    <scope>NUCLEOTIDE SEQUENCE</scope>
    <source>
        <tissue evidence="1">Shoot tissue taken approximately 20 cm above the soil surface</tissue>
    </source>
</reference>
<protein>
    <submittedName>
        <fullName evidence="1">Uncharacterized protein</fullName>
    </submittedName>
</protein>
<organism evidence="1">
    <name type="scientific">Arundo donax</name>
    <name type="common">Giant reed</name>
    <name type="synonym">Donax arundinaceus</name>
    <dbReference type="NCBI Taxonomy" id="35708"/>
    <lineage>
        <taxon>Eukaryota</taxon>
        <taxon>Viridiplantae</taxon>
        <taxon>Streptophyta</taxon>
        <taxon>Embryophyta</taxon>
        <taxon>Tracheophyta</taxon>
        <taxon>Spermatophyta</taxon>
        <taxon>Magnoliopsida</taxon>
        <taxon>Liliopsida</taxon>
        <taxon>Poales</taxon>
        <taxon>Poaceae</taxon>
        <taxon>PACMAD clade</taxon>
        <taxon>Arundinoideae</taxon>
        <taxon>Arundineae</taxon>
        <taxon>Arundo</taxon>
    </lineage>
</organism>
<dbReference type="AlphaFoldDB" id="A0A0A8ZWD6"/>